<feature type="compositionally biased region" description="Polar residues" evidence="1">
    <location>
        <begin position="37"/>
        <end position="51"/>
    </location>
</feature>
<name>A0A3S3RNZ2_9BACT</name>
<keyword evidence="3" id="KW-1185">Reference proteome</keyword>
<protein>
    <submittedName>
        <fullName evidence="2">Uncharacterized protein</fullName>
    </submittedName>
</protein>
<proteinExistence type="predicted"/>
<evidence type="ECO:0000313" key="3">
    <source>
        <dbReference type="Proteomes" id="UP000287853"/>
    </source>
</evidence>
<sequence length="282" mass="30895">MGTSSSSSGPGGGVPFDPPWLDSVASEIGSPLEQISDDPSQSEQNLQQIEPTAQPVEIAPPRRFGNARRHLGEYASSGDRGSLKKALGNYSRKGMGGASKVASRMRTSTSAGAGLFNFLQGVRDSTDTKVRDWVNQLTSKNLSAYEVADEIIDQVISTGGSLEEESCKDSMAQAMSDLLTIDPDVDLLNMDNDSIWTVMELFMANEAFNRLNLDIGQLFESDRYSPREAVSRMNDMREYLKSEISAQIQELRTDTSNPTKAEMNTLLQSAIKITFEVFEEEA</sequence>
<feature type="region of interest" description="Disordered" evidence="1">
    <location>
        <begin position="1"/>
        <end position="61"/>
    </location>
</feature>
<evidence type="ECO:0000256" key="1">
    <source>
        <dbReference type="SAM" id="MobiDB-lite"/>
    </source>
</evidence>
<dbReference type="AlphaFoldDB" id="A0A3S3RNZ2"/>
<accession>A0A3S3RNZ2</accession>
<gene>
    <name evidence="2" type="ORF">H206_01833</name>
</gene>
<reference evidence="2 3" key="1">
    <citation type="submission" date="2017-01" db="EMBL/GenBank/DDBJ databases">
        <title>The cable genome- insights into the physiology and evolution of filamentous bacteria capable of sulfide oxidation via long distance electron transfer.</title>
        <authorList>
            <person name="Schreiber L."/>
            <person name="Bjerg J.T."/>
            <person name="Boggild A."/>
            <person name="Van De Vossenberg J."/>
            <person name="Meysman F."/>
            <person name="Nielsen L.P."/>
            <person name="Schramm A."/>
            <person name="Kjeldsen K.U."/>
        </authorList>
    </citation>
    <scope>NUCLEOTIDE SEQUENCE [LARGE SCALE GENOMIC DNA]</scope>
    <source>
        <strain evidence="2">MCF</strain>
    </source>
</reference>
<dbReference type="InterPro" id="IPR049675">
    <property type="entry name" value="QatB"/>
</dbReference>
<dbReference type="EMBL" id="MTKO01000097">
    <property type="protein sequence ID" value="RWX44314.1"/>
    <property type="molecule type" value="Genomic_DNA"/>
</dbReference>
<comment type="caution">
    <text evidence="2">The sequence shown here is derived from an EMBL/GenBank/DDBJ whole genome shotgun (WGS) entry which is preliminary data.</text>
</comment>
<dbReference type="Proteomes" id="UP000287853">
    <property type="component" value="Unassembled WGS sequence"/>
</dbReference>
<evidence type="ECO:0000313" key="2">
    <source>
        <dbReference type="EMBL" id="RWX44314.1"/>
    </source>
</evidence>
<dbReference type="NCBIfam" id="NF041924">
    <property type="entry name" value="QatB"/>
    <property type="match status" value="1"/>
</dbReference>
<organism evidence="2 3">
    <name type="scientific">Candidatus Electrothrix aarhusensis</name>
    <dbReference type="NCBI Taxonomy" id="1859131"/>
    <lineage>
        <taxon>Bacteria</taxon>
        <taxon>Pseudomonadati</taxon>
        <taxon>Thermodesulfobacteriota</taxon>
        <taxon>Desulfobulbia</taxon>
        <taxon>Desulfobulbales</taxon>
        <taxon>Desulfobulbaceae</taxon>
        <taxon>Candidatus Electrothrix</taxon>
    </lineage>
</organism>